<feature type="compositionally biased region" description="Low complexity" evidence="4">
    <location>
        <begin position="478"/>
        <end position="496"/>
    </location>
</feature>
<dbReference type="PANTHER" id="PTHR46698">
    <property type="entry name" value="CROSSVEINLESS 2"/>
    <property type="match status" value="1"/>
</dbReference>
<feature type="region of interest" description="Disordered" evidence="4">
    <location>
        <begin position="1"/>
        <end position="75"/>
    </location>
</feature>
<feature type="compositionally biased region" description="Low complexity" evidence="4">
    <location>
        <begin position="556"/>
        <end position="573"/>
    </location>
</feature>
<dbReference type="PROSITE" id="PS50184">
    <property type="entry name" value="VWFC_2"/>
    <property type="match status" value="3"/>
</dbReference>
<comment type="caution">
    <text evidence="6">The sequence shown here is derived from an EMBL/GenBank/DDBJ whole genome shotgun (WGS) entry which is preliminary data.</text>
</comment>
<sequence length="762" mass="79313">MIYTATDFPEVEQTATDAPVEVDETATDGPLEVDETATDAPVEVDETATDAPVEVDQTATDAPVASTTTDGDKEGAVDLPENCVVQGSMYYDGSFVPASSACQENCRCTNGTVMCERPSCPPAPPAFLRCSPIPPQDSCCPTYDCPPIIDPTVTEAPQCEKDGSIYNDGDYVPSPSECTDCYCLGGEIICAYLECVAPGDNCTPVSQLNNSCCPDKYECADVPDSLMATTISPIGASATDTANGTSPSTVIPVTESISTISTVAPETEFKPSSTFPSVVTDEPETESSDAPVTTSPEGIEISFPTDGVTTDADGVSSIITEASIATDGLETESPGITISSFVTEATSEGVVSDVTGPPVTPSVTSTSSLDITTTTESVPSSGEPMLTEASVATEEPETEATIGIVVDVTSAPTVVSSSGTSVTEEPSATDSPLTEPTDSGYATEATISVTESTTVTDADVQVSTEKPGVTESIEGQVTTKSTESTSEYSGSSETASPDIPVSTEVPTQTASEVPTELTDVPVSTELPTASTSTEFPVSTESAVPQVPTEVSAATGAAGETSVSTESASTVDSVPSELSTEAPFPPFPGTTSVFPKPETTTWKPSTTTELIIGPGACVFDGEVYLSAQQIPRDDPCDFCFCFRGDIICLQQSCPPPIPGCYEEAIPGFCCPRYECPVTQAVVNITTTTTPIPTYPPVQKVEEVTMCEIGDRFYHPGELVEEASGPCLECRCGKDGMMECEPRECRAEPMLRKILGTKGNLYGR</sequence>
<feature type="domain" description="VWFC" evidence="5">
    <location>
        <begin position="614"/>
        <end position="675"/>
    </location>
</feature>
<feature type="compositionally biased region" description="Low complexity" evidence="4">
    <location>
        <begin position="415"/>
        <end position="426"/>
    </location>
</feature>
<organism evidence="6 7">
    <name type="scientific">Penaeus vannamei</name>
    <name type="common">Whiteleg shrimp</name>
    <name type="synonym">Litopenaeus vannamei</name>
    <dbReference type="NCBI Taxonomy" id="6689"/>
    <lineage>
        <taxon>Eukaryota</taxon>
        <taxon>Metazoa</taxon>
        <taxon>Ecdysozoa</taxon>
        <taxon>Arthropoda</taxon>
        <taxon>Crustacea</taxon>
        <taxon>Multicrustacea</taxon>
        <taxon>Malacostraca</taxon>
        <taxon>Eumalacostraca</taxon>
        <taxon>Eucarida</taxon>
        <taxon>Decapoda</taxon>
        <taxon>Dendrobranchiata</taxon>
        <taxon>Penaeoidea</taxon>
        <taxon>Penaeidae</taxon>
        <taxon>Penaeus</taxon>
    </lineage>
</organism>
<keyword evidence="7" id="KW-1185">Reference proteome</keyword>
<feature type="region of interest" description="Disordered" evidence="4">
    <location>
        <begin position="352"/>
        <end position="385"/>
    </location>
</feature>
<dbReference type="SMART" id="SM00214">
    <property type="entry name" value="VWC"/>
    <property type="match status" value="3"/>
</dbReference>
<feature type="compositionally biased region" description="Polar residues" evidence="4">
    <location>
        <begin position="428"/>
        <end position="437"/>
    </location>
</feature>
<dbReference type="EMBL" id="QCYY01000822">
    <property type="protein sequence ID" value="ROT82434.1"/>
    <property type="molecule type" value="Genomic_DNA"/>
</dbReference>
<feature type="domain" description="VWFC" evidence="5">
    <location>
        <begin position="81"/>
        <end position="146"/>
    </location>
</feature>
<dbReference type="SUPFAM" id="SSF57603">
    <property type="entry name" value="FnI-like domain"/>
    <property type="match status" value="4"/>
</dbReference>
<feature type="compositionally biased region" description="Low complexity" evidence="4">
    <location>
        <begin position="352"/>
        <end position="377"/>
    </location>
</feature>
<reference evidence="6 7" key="1">
    <citation type="submission" date="2018-04" db="EMBL/GenBank/DDBJ databases">
        <authorList>
            <person name="Zhang X."/>
            <person name="Yuan J."/>
            <person name="Li F."/>
            <person name="Xiang J."/>
        </authorList>
    </citation>
    <scope>NUCLEOTIDE SEQUENCE [LARGE SCALE GENOMIC DNA]</scope>
    <source>
        <tissue evidence="6">Muscle</tissue>
    </source>
</reference>
<evidence type="ECO:0000256" key="3">
    <source>
        <dbReference type="ARBA" id="ARBA00022729"/>
    </source>
</evidence>
<dbReference type="Gene3D" id="2.10.70.10">
    <property type="entry name" value="Complement Module, domain 1"/>
    <property type="match status" value="1"/>
</dbReference>
<evidence type="ECO:0000313" key="7">
    <source>
        <dbReference type="Proteomes" id="UP000283509"/>
    </source>
</evidence>
<dbReference type="AlphaFoldDB" id="A0A423U156"/>
<evidence type="ECO:0000313" key="6">
    <source>
        <dbReference type="EMBL" id="ROT82434.1"/>
    </source>
</evidence>
<dbReference type="Proteomes" id="UP000283509">
    <property type="component" value="Unassembled WGS sequence"/>
</dbReference>
<dbReference type="Gene3D" id="6.20.200.20">
    <property type="match status" value="1"/>
</dbReference>
<keyword evidence="3" id="KW-0732">Signal</keyword>
<feature type="compositionally biased region" description="Acidic residues" evidence="4">
    <location>
        <begin position="20"/>
        <end position="48"/>
    </location>
</feature>
<reference evidence="6 7" key="2">
    <citation type="submission" date="2019-01" db="EMBL/GenBank/DDBJ databases">
        <title>The decoding of complex shrimp genome reveals the adaptation for benthos swimmer, frequently molting mechanism and breeding impact on genome.</title>
        <authorList>
            <person name="Sun Y."/>
            <person name="Gao Y."/>
            <person name="Yu Y."/>
        </authorList>
    </citation>
    <scope>NUCLEOTIDE SEQUENCE [LARGE SCALE GENOMIC DNA]</scope>
    <source>
        <tissue evidence="6">Muscle</tissue>
    </source>
</reference>
<comment type="subcellular location">
    <subcellularLocation>
        <location evidence="1">Secreted</location>
    </subcellularLocation>
</comment>
<protein>
    <submittedName>
        <fullName evidence="6">Putative titin</fullName>
    </submittedName>
</protein>
<dbReference type="InterPro" id="IPR052424">
    <property type="entry name" value="Kielin_Chordin-BMP_Reg"/>
</dbReference>
<feature type="compositionally biased region" description="Polar residues" evidence="4">
    <location>
        <begin position="57"/>
        <end position="69"/>
    </location>
</feature>
<dbReference type="PANTHER" id="PTHR46698:SF3">
    <property type="entry name" value="TENECTIN ISOFORM 1-RELATED"/>
    <property type="match status" value="1"/>
</dbReference>
<feature type="compositionally biased region" description="Polar residues" evidence="4">
    <location>
        <begin position="525"/>
        <end position="542"/>
    </location>
</feature>
<evidence type="ECO:0000256" key="4">
    <source>
        <dbReference type="SAM" id="MobiDB-lite"/>
    </source>
</evidence>
<feature type="region of interest" description="Disordered" evidence="4">
    <location>
        <begin position="461"/>
        <end position="600"/>
    </location>
</feature>
<feature type="domain" description="VWFC" evidence="5">
    <location>
        <begin position="157"/>
        <end position="220"/>
    </location>
</feature>
<keyword evidence="2" id="KW-0964">Secreted</keyword>
<accession>A0A423U156</accession>
<name>A0A423U156_PENVA</name>
<proteinExistence type="predicted"/>
<evidence type="ECO:0000256" key="1">
    <source>
        <dbReference type="ARBA" id="ARBA00004613"/>
    </source>
</evidence>
<evidence type="ECO:0000259" key="5">
    <source>
        <dbReference type="PROSITE" id="PS50184"/>
    </source>
</evidence>
<feature type="region of interest" description="Disordered" evidence="4">
    <location>
        <begin position="267"/>
        <end position="309"/>
    </location>
</feature>
<dbReference type="InterPro" id="IPR001007">
    <property type="entry name" value="VWF_dom"/>
</dbReference>
<dbReference type="STRING" id="6689.A0A423U156"/>
<feature type="compositionally biased region" description="Polar residues" evidence="4">
    <location>
        <begin position="267"/>
        <end position="277"/>
    </location>
</feature>
<evidence type="ECO:0000256" key="2">
    <source>
        <dbReference type="ARBA" id="ARBA00022525"/>
    </source>
</evidence>
<dbReference type="GO" id="GO:0005576">
    <property type="term" value="C:extracellular region"/>
    <property type="evidence" value="ECO:0007669"/>
    <property type="project" value="UniProtKB-SubCell"/>
</dbReference>
<feature type="region of interest" description="Disordered" evidence="4">
    <location>
        <begin position="415"/>
        <end position="440"/>
    </location>
</feature>
<dbReference type="OrthoDB" id="10068079at2759"/>
<gene>
    <name evidence="6" type="ORF">C7M84_024393</name>
</gene>